<dbReference type="EMBL" id="JACNIG010000410">
    <property type="protein sequence ID" value="MBC8434289.1"/>
    <property type="molecule type" value="Genomic_DNA"/>
</dbReference>
<reference evidence="1 2" key="1">
    <citation type="submission" date="2020-08" db="EMBL/GenBank/DDBJ databases">
        <title>Bridging the membrane lipid divide: bacteria of the FCB group superphylum have the potential to synthesize archaeal ether lipids.</title>
        <authorList>
            <person name="Villanueva L."/>
            <person name="Von Meijenfeldt F.A.B."/>
            <person name="Westbye A.B."/>
            <person name="Yadav S."/>
            <person name="Hopmans E.C."/>
            <person name="Dutilh B.E."/>
            <person name="Sinninghe Damste J.S."/>
        </authorList>
    </citation>
    <scope>NUCLEOTIDE SEQUENCE [LARGE SCALE GENOMIC DNA]</scope>
    <source>
        <strain evidence="1">NIOZ-UU17</strain>
    </source>
</reference>
<dbReference type="AlphaFoldDB" id="A0A8J6P1W1"/>
<evidence type="ECO:0000313" key="1">
    <source>
        <dbReference type="EMBL" id="MBC8434289.1"/>
    </source>
</evidence>
<dbReference type="Pfam" id="PF09720">
    <property type="entry name" value="Unstab_antitox"/>
    <property type="match status" value="1"/>
</dbReference>
<dbReference type="InterPro" id="IPR013406">
    <property type="entry name" value="CHP02574_addiction_mod"/>
</dbReference>
<gene>
    <name evidence="1" type="ORF">H8D96_20460</name>
</gene>
<name>A0A8J6P1W1_9BACT</name>
<organism evidence="1 2">
    <name type="scientific">Candidatus Desulfatibia vada</name>
    <dbReference type="NCBI Taxonomy" id="2841696"/>
    <lineage>
        <taxon>Bacteria</taxon>
        <taxon>Pseudomonadati</taxon>
        <taxon>Thermodesulfobacteriota</taxon>
        <taxon>Desulfobacteria</taxon>
        <taxon>Desulfobacterales</taxon>
        <taxon>Desulfobacterales incertae sedis</taxon>
        <taxon>Candidatus Desulfatibia</taxon>
    </lineage>
</organism>
<dbReference type="Proteomes" id="UP000605201">
    <property type="component" value="Unassembled WGS sequence"/>
</dbReference>
<evidence type="ECO:0000313" key="2">
    <source>
        <dbReference type="Proteomes" id="UP000605201"/>
    </source>
</evidence>
<protein>
    <submittedName>
        <fullName evidence="1">Addiction module protein</fullName>
    </submittedName>
</protein>
<proteinExistence type="predicted"/>
<accession>A0A8J6P1W1</accession>
<sequence>MDVQIPLDSMTTLDKLRVLERIWDDLQRRPEEVPSPPWHGDVLQNREDRIKEGSSQFLDWTEAKARIRDQTK</sequence>
<comment type="caution">
    <text evidence="1">The sequence shown here is derived from an EMBL/GenBank/DDBJ whole genome shotgun (WGS) entry which is preliminary data.</text>
</comment>